<sequence length="240" mass="26946">MPKDLSKDDVERVIVQLVLSGFLKEEFQHTAYATNAYVTIGARHKSLILGQQKVILEVHGSTKVMKHAPSTVHGPVDESILQSEMAHMLDRLRQELASAHGGIFPYSILSSQHIGLLCLKKPHNLTQVEEVIGKQKAELYGKEILTSIKKFLAQNPESSFSAGKWTSPKNNRSRVRSRENQPSSGHKKLMSPKQSVDIEKKEKRKLSYIIVDKESDSEADGGTPNNNEDGELLQWKRLKQ</sequence>
<gene>
    <name evidence="1" type="ORF">O6H91_05G018600</name>
</gene>
<name>A0ACC2DLC6_DIPCM</name>
<accession>A0ACC2DLC6</accession>
<comment type="caution">
    <text evidence="1">The sequence shown here is derived from an EMBL/GenBank/DDBJ whole genome shotgun (WGS) entry which is preliminary data.</text>
</comment>
<reference evidence="2" key="1">
    <citation type="journal article" date="2024" name="Proc. Natl. Acad. Sci. U.S.A.">
        <title>Extraordinary preservation of gene collinearity over three hundred million years revealed in homosporous lycophytes.</title>
        <authorList>
            <person name="Li C."/>
            <person name="Wickell D."/>
            <person name="Kuo L.Y."/>
            <person name="Chen X."/>
            <person name="Nie B."/>
            <person name="Liao X."/>
            <person name="Peng D."/>
            <person name="Ji J."/>
            <person name="Jenkins J."/>
            <person name="Williams M."/>
            <person name="Shu S."/>
            <person name="Plott C."/>
            <person name="Barry K."/>
            <person name="Rajasekar S."/>
            <person name="Grimwood J."/>
            <person name="Han X."/>
            <person name="Sun S."/>
            <person name="Hou Z."/>
            <person name="He W."/>
            <person name="Dai G."/>
            <person name="Sun C."/>
            <person name="Schmutz J."/>
            <person name="Leebens-Mack J.H."/>
            <person name="Li F.W."/>
            <person name="Wang L."/>
        </authorList>
    </citation>
    <scope>NUCLEOTIDE SEQUENCE [LARGE SCALE GENOMIC DNA]</scope>
    <source>
        <strain evidence="2">cv. PW_Plant_1</strain>
    </source>
</reference>
<dbReference type="Proteomes" id="UP001162992">
    <property type="component" value="Chromosome 5"/>
</dbReference>
<dbReference type="EMBL" id="CM055096">
    <property type="protein sequence ID" value="KAJ7554994.1"/>
    <property type="molecule type" value="Genomic_DNA"/>
</dbReference>
<keyword evidence="2" id="KW-1185">Reference proteome</keyword>
<organism evidence="1 2">
    <name type="scientific">Diphasiastrum complanatum</name>
    <name type="common">Issler's clubmoss</name>
    <name type="synonym">Lycopodium complanatum</name>
    <dbReference type="NCBI Taxonomy" id="34168"/>
    <lineage>
        <taxon>Eukaryota</taxon>
        <taxon>Viridiplantae</taxon>
        <taxon>Streptophyta</taxon>
        <taxon>Embryophyta</taxon>
        <taxon>Tracheophyta</taxon>
        <taxon>Lycopodiopsida</taxon>
        <taxon>Lycopodiales</taxon>
        <taxon>Lycopodiaceae</taxon>
        <taxon>Lycopodioideae</taxon>
        <taxon>Diphasiastrum</taxon>
    </lineage>
</organism>
<protein>
    <submittedName>
        <fullName evidence="1">Uncharacterized protein</fullName>
    </submittedName>
</protein>
<proteinExistence type="predicted"/>
<evidence type="ECO:0000313" key="1">
    <source>
        <dbReference type="EMBL" id="KAJ7554994.1"/>
    </source>
</evidence>
<evidence type="ECO:0000313" key="2">
    <source>
        <dbReference type="Proteomes" id="UP001162992"/>
    </source>
</evidence>